<comment type="caution">
    <text evidence="1">The sequence shown here is derived from an EMBL/GenBank/DDBJ whole genome shotgun (WGS) entry which is preliminary data.</text>
</comment>
<organism evidence="1 2">
    <name type="scientific">candidate division WWE3 bacterium</name>
    <dbReference type="NCBI Taxonomy" id="2053526"/>
    <lineage>
        <taxon>Bacteria</taxon>
        <taxon>Katanobacteria</taxon>
    </lineage>
</organism>
<dbReference type="Pfam" id="PF08713">
    <property type="entry name" value="DNA_alkylation"/>
    <property type="match status" value="1"/>
</dbReference>
<sequence length="240" mass="28177">MTSKDVVASLNKYANPEKAKHALRFFKTGKGEYGEGDKFIGATMPEIRTVVKEFRELELTQVQELLDSPIHEHRMAGLLIIVDQYQRAKKDNAAQTKLYEFYLKNLHAANNWDLVDVTVPRVIGNYMQNNPSEKKRLQTWANSKDLWERRVSVLATFAFIDQGLFDDSLTIAGILLHDKEDLIHKAVGWMLREIGKKDQKVEERFLQKHYKTMPRTMLRYAIERFDKRRYDYYMGRTNTL</sequence>
<dbReference type="AlphaFoldDB" id="A0A955LJS7"/>
<dbReference type="InterPro" id="IPR014825">
    <property type="entry name" value="DNA_alkylation"/>
</dbReference>
<accession>A0A955LJS7</accession>
<dbReference type="PANTHER" id="PTHR34070:SF1">
    <property type="entry name" value="DNA ALKYLATION REPAIR PROTEIN"/>
    <property type="match status" value="1"/>
</dbReference>
<dbReference type="SUPFAM" id="SSF48371">
    <property type="entry name" value="ARM repeat"/>
    <property type="match status" value="1"/>
</dbReference>
<dbReference type="Gene3D" id="1.25.10.90">
    <property type="match status" value="1"/>
</dbReference>
<reference evidence="1" key="2">
    <citation type="journal article" date="2021" name="Microbiome">
        <title>Successional dynamics and alternative stable states in a saline activated sludge microbial community over 9 years.</title>
        <authorList>
            <person name="Wang Y."/>
            <person name="Ye J."/>
            <person name="Ju F."/>
            <person name="Liu L."/>
            <person name="Boyd J.A."/>
            <person name="Deng Y."/>
            <person name="Parks D.H."/>
            <person name="Jiang X."/>
            <person name="Yin X."/>
            <person name="Woodcroft B.J."/>
            <person name="Tyson G.W."/>
            <person name="Hugenholtz P."/>
            <person name="Polz M.F."/>
            <person name="Zhang T."/>
        </authorList>
    </citation>
    <scope>NUCLEOTIDE SEQUENCE</scope>
    <source>
        <strain evidence="1">HKST-UBA03</strain>
    </source>
</reference>
<evidence type="ECO:0000313" key="1">
    <source>
        <dbReference type="EMBL" id="MCA9392027.1"/>
    </source>
</evidence>
<dbReference type="CDD" id="cd06561">
    <property type="entry name" value="AlkD_like"/>
    <property type="match status" value="1"/>
</dbReference>
<reference evidence="1" key="1">
    <citation type="submission" date="2020-04" db="EMBL/GenBank/DDBJ databases">
        <authorList>
            <person name="Zhang T."/>
        </authorList>
    </citation>
    <scope>NUCLEOTIDE SEQUENCE</scope>
    <source>
        <strain evidence="1">HKST-UBA03</strain>
    </source>
</reference>
<protein>
    <submittedName>
        <fullName evidence="1">DNA alkylation repair protein</fullName>
    </submittedName>
</protein>
<dbReference type="Proteomes" id="UP000751518">
    <property type="component" value="Unassembled WGS sequence"/>
</dbReference>
<name>A0A955LJS7_UNCKA</name>
<proteinExistence type="predicted"/>
<gene>
    <name evidence="1" type="ORF">KC614_02370</name>
</gene>
<dbReference type="PANTHER" id="PTHR34070">
    <property type="entry name" value="ARMADILLO-TYPE FOLD"/>
    <property type="match status" value="1"/>
</dbReference>
<evidence type="ECO:0000313" key="2">
    <source>
        <dbReference type="Proteomes" id="UP000751518"/>
    </source>
</evidence>
<dbReference type="EMBL" id="JAGQKZ010000015">
    <property type="protein sequence ID" value="MCA9392027.1"/>
    <property type="molecule type" value="Genomic_DNA"/>
</dbReference>
<dbReference type="InterPro" id="IPR016024">
    <property type="entry name" value="ARM-type_fold"/>
</dbReference>